<accession>A0A150XBN4</accession>
<organism evidence="1 2">
    <name type="scientific">Roseivirga spongicola</name>
    <dbReference type="NCBI Taxonomy" id="333140"/>
    <lineage>
        <taxon>Bacteria</taxon>
        <taxon>Pseudomonadati</taxon>
        <taxon>Bacteroidota</taxon>
        <taxon>Cytophagia</taxon>
        <taxon>Cytophagales</taxon>
        <taxon>Roseivirgaceae</taxon>
        <taxon>Roseivirga</taxon>
    </lineage>
</organism>
<proteinExistence type="predicted"/>
<evidence type="ECO:0008006" key="3">
    <source>
        <dbReference type="Google" id="ProtNLM"/>
    </source>
</evidence>
<dbReference type="Proteomes" id="UP000075606">
    <property type="component" value="Unassembled WGS sequence"/>
</dbReference>
<dbReference type="AlphaFoldDB" id="A0A150XBN4"/>
<comment type="caution">
    <text evidence="1">The sequence shown here is derived from an EMBL/GenBank/DDBJ whole genome shotgun (WGS) entry which is preliminary data.</text>
</comment>
<gene>
    <name evidence="1" type="ORF">AWW68_09835</name>
</gene>
<evidence type="ECO:0000313" key="1">
    <source>
        <dbReference type="EMBL" id="KYG76106.1"/>
    </source>
</evidence>
<protein>
    <recommendedName>
        <fullName evidence="3">6-bladed beta-propeller</fullName>
    </recommendedName>
</protein>
<dbReference type="OrthoDB" id="818842at2"/>
<sequence length="373" mass="43143">MKVSLFLFALLFCHQLWPQTDPDFEHYQIDIHGERTNLFDIIEHVEIIPLEETENSLLKLADNYFKTPLGFAIPQTKKIFLFHENGEFHRVIDNSGNGPNEYANISSSWYKDGHIELFSGLSRKLQKYTLNGELKETITAKYSKNIIGGSMHPFENGYVFQPLDPSPNNKAELSLVFTDLELNQIGDIGLKSPPHPFPLNLGKRFTLLNTGELIYRRVLSEGAFLVDLNHLTPYLNFDYGNDWIWKNPKNTSSIKVASKAIFGEKGFFEVIPNFSESFITFTFYHSNRTTTKGILDRSTKEYFNLRVRKSDRSVLEMNFIKWENHRLVASMHTSELENILSNLNPNQYIIRGNLTPSDFKYSENPVLLKIKFK</sequence>
<dbReference type="EMBL" id="LRPC01000012">
    <property type="protein sequence ID" value="KYG76106.1"/>
    <property type="molecule type" value="Genomic_DNA"/>
</dbReference>
<reference evidence="1 2" key="1">
    <citation type="submission" date="2016-01" db="EMBL/GenBank/DDBJ databases">
        <title>Genome sequencing of Roseivirga spongicola UST030701-084.</title>
        <authorList>
            <person name="Selvaratnam C."/>
            <person name="Thevarajoo S."/>
            <person name="Goh K.M."/>
            <person name="Ee R."/>
            <person name="Chan K.-G."/>
            <person name="Chong C.S."/>
        </authorList>
    </citation>
    <scope>NUCLEOTIDE SEQUENCE [LARGE SCALE GENOMIC DNA]</scope>
    <source>
        <strain evidence="1 2">UST030701-084</strain>
    </source>
</reference>
<keyword evidence="2" id="KW-1185">Reference proteome</keyword>
<dbReference type="STRING" id="333140.AWW68_09835"/>
<dbReference type="Pfam" id="PF17170">
    <property type="entry name" value="DUF5128"/>
    <property type="match status" value="1"/>
</dbReference>
<name>A0A150XBN4_9BACT</name>
<evidence type="ECO:0000313" key="2">
    <source>
        <dbReference type="Proteomes" id="UP000075606"/>
    </source>
</evidence>
<dbReference type="RefSeq" id="WP_068220625.1">
    <property type="nucleotide sequence ID" value="NZ_CP139724.1"/>
</dbReference>